<organism evidence="2 3">
    <name type="scientific">Ramazzottius varieornatus</name>
    <name type="common">Water bear</name>
    <name type="synonym">Tardigrade</name>
    <dbReference type="NCBI Taxonomy" id="947166"/>
    <lineage>
        <taxon>Eukaryota</taxon>
        <taxon>Metazoa</taxon>
        <taxon>Ecdysozoa</taxon>
        <taxon>Tardigrada</taxon>
        <taxon>Eutardigrada</taxon>
        <taxon>Parachela</taxon>
        <taxon>Hypsibioidea</taxon>
        <taxon>Ramazzottiidae</taxon>
        <taxon>Ramazzottius</taxon>
    </lineage>
</organism>
<dbReference type="AlphaFoldDB" id="A0A1D1UIW1"/>
<keyword evidence="1" id="KW-0732">Signal</keyword>
<feature type="chain" id="PRO_5008897257" evidence="1">
    <location>
        <begin position="22"/>
        <end position="58"/>
    </location>
</feature>
<dbReference type="Proteomes" id="UP000186922">
    <property type="component" value="Unassembled WGS sequence"/>
</dbReference>
<gene>
    <name evidence="2" type="primary">RvY_02186-1</name>
    <name evidence="2" type="synonym">RvY_02186.1</name>
    <name evidence="2" type="ORF">RvY_02186</name>
</gene>
<evidence type="ECO:0000313" key="2">
    <source>
        <dbReference type="EMBL" id="GAU89659.1"/>
    </source>
</evidence>
<evidence type="ECO:0000256" key="1">
    <source>
        <dbReference type="SAM" id="SignalP"/>
    </source>
</evidence>
<dbReference type="EMBL" id="BDGG01000001">
    <property type="protein sequence ID" value="GAU89659.1"/>
    <property type="molecule type" value="Genomic_DNA"/>
</dbReference>
<proteinExistence type="predicted"/>
<sequence length="58" mass="6393">MAKQVLMVVVMLLVLLEVCTGQFFRGGRYGKRSQGGKELPHATPEDKVGLVLPVPKRN</sequence>
<protein>
    <submittedName>
        <fullName evidence="2">Uncharacterized protein</fullName>
    </submittedName>
</protein>
<comment type="caution">
    <text evidence="2">The sequence shown here is derived from an EMBL/GenBank/DDBJ whole genome shotgun (WGS) entry which is preliminary data.</text>
</comment>
<feature type="signal peptide" evidence="1">
    <location>
        <begin position="1"/>
        <end position="21"/>
    </location>
</feature>
<accession>A0A1D1UIW1</accession>
<evidence type="ECO:0000313" key="3">
    <source>
        <dbReference type="Proteomes" id="UP000186922"/>
    </source>
</evidence>
<name>A0A1D1UIW1_RAMVA</name>
<reference evidence="2 3" key="1">
    <citation type="journal article" date="2016" name="Nat. Commun.">
        <title>Extremotolerant tardigrade genome and improved radiotolerance of human cultured cells by tardigrade-unique protein.</title>
        <authorList>
            <person name="Hashimoto T."/>
            <person name="Horikawa D.D."/>
            <person name="Saito Y."/>
            <person name="Kuwahara H."/>
            <person name="Kozuka-Hata H."/>
            <person name="Shin-I T."/>
            <person name="Minakuchi Y."/>
            <person name="Ohishi K."/>
            <person name="Motoyama A."/>
            <person name="Aizu T."/>
            <person name="Enomoto A."/>
            <person name="Kondo K."/>
            <person name="Tanaka S."/>
            <person name="Hara Y."/>
            <person name="Koshikawa S."/>
            <person name="Sagara H."/>
            <person name="Miura T."/>
            <person name="Yokobori S."/>
            <person name="Miyagawa K."/>
            <person name="Suzuki Y."/>
            <person name="Kubo T."/>
            <person name="Oyama M."/>
            <person name="Kohara Y."/>
            <person name="Fujiyama A."/>
            <person name="Arakawa K."/>
            <person name="Katayama T."/>
            <person name="Toyoda A."/>
            <person name="Kunieda T."/>
        </authorList>
    </citation>
    <scope>NUCLEOTIDE SEQUENCE [LARGE SCALE GENOMIC DNA]</scope>
    <source>
        <strain evidence="2 3">YOKOZUNA-1</strain>
    </source>
</reference>
<keyword evidence="3" id="KW-1185">Reference proteome</keyword>